<proteinExistence type="predicted"/>
<evidence type="ECO:0008006" key="3">
    <source>
        <dbReference type="Google" id="ProtNLM"/>
    </source>
</evidence>
<gene>
    <name evidence="1" type="ORF">ACFFTR_10630</name>
</gene>
<protein>
    <recommendedName>
        <fullName evidence="3">Circularly permuted type 2 ATP-grasp protein</fullName>
    </recommendedName>
</protein>
<keyword evidence="2" id="KW-1185">Reference proteome</keyword>
<accession>A0ABV5M496</accession>
<organism evidence="1 2">
    <name type="scientific">Dactylosporangium vinaceum</name>
    <dbReference type="NCBI Taxonomy" id="53362"/>
    <lineage>
        <taxon>Bacteria</taxon>
        <taxon>Bacillati</taxon>
        <taxon>Actinomycetota</taxon>
        <taxon>Actinomycetes</taxon>
        <taxon>Micromonosporales</taxon>
        <taxon>Micromonosporaceae</taxon>
        <taxon>Dactylosporangium</taxon>
    </lineage>
</organism>
<dbReference type="SUPFAM" id="SSF56059">
    <property type="entry name" value="Glutathione synthetase ATP-binding domain-like"/>
    <property type="match status" value="1"/>
</dbReference>
<sequence length="441" mass="47075">MTRNHITDAYMEAVAAGRMPHDELAKAVRASGLHEAYYANGHMPRPLFLSRAERERLDADLRGLHGLLTSLPDRLFGGDAGAFAAAVGAQGPQIDAARAAGGQATRLSRADLYTDADGFKLLELNVSGAVGGLENAGLNEGFLGSPHFAAFAAEHGLAHVDTMAALCATLRDEAPSAGGLVAIVDWPESFPELEAQLRQNAELMGRHGVEALACHAGQLDVRAGGVFVGGRRIDVVYRLFLIEDLLRPDGPALLDPVLAAAARGEVAMFTPIASELYGSKAALALLSDERHRDRLDAAELELVDRVLPWTRMLRPGPVTVDGEREELLEYARRDRERLVLKATMLHGGAGFTAGWLAGADEWDRALRAAEGGPFVLQRRVVPEPELMPDAGGPPRPWVAAWGAFLTGRGYSGTWVRAAPDLDAGVVAWNTGALSGCVFHEV</sequence>
<evidence type="ECO:0000313" key="2">
    <source>
        <dbReference type="Proteomes" id="UP001589608"/>
    </source>
</evidence>
<name>A0ABV5M496_9ACTN</name>
<dbReference type="Proteomes" id="UP001589608">
    <property type="component" value="Unassembled WGS sequence"/>
</dbReference>
<reference evidence="1 2" key="1">
    <citation type="submission" date="2024-09" db="EMBL/GenBank/DDBJ databases">
        <authorList>
            <person name="Sun Q."/>
            <person name="Mori K."/>
        </authorList>
    </citation>
    <scope>NUCLEOTIDE SEQUENCE [LARGE SCALE GENOMIC DNA]</scope>
    <source>
        <strain evidence="1 2">JCM 3307</strain>
    </source>
</reference>
<evidence type="ECO:0000313" key="1">
    <source>
        <dbReference type="EMBL" id="MFB9443538.1"/>
    </source>
</evidence>
<dbReference type="RefSeq" id="WP_223093654.1">
    <property type="nucleotide sequence ID" value="NZ_CP061913.1"/>
</dbReference>
<dbReference type="EMBL" id="JBHMCA010000022">
    <property type="protein sequence ID" value="MFB9443538.1"/>
    <property type="molecule type" value="Genomic_DNA"/>
</dbReference>
<comment type="caution">
    <text evidence="1">The sequence shown here is derived from an EMBL/GenBank/DDBJ whole genome shotgun (WGS) entry which is preliminary data.</text>
</comment>